<comment type="caution">
    <text evidence="1">The sequence shown here is derived from an EMBL/GenBank/DDBJ whole genome shotgun (WGS) entry which is preliminary data.</text>
</comment>
<gene>
    <name evidence="1" type="ORF">QAD02_004213</name>
</gene>
<evidence type="ECO:0000313" key="1">
    <source>
        <dbReference type="EMBL" id="KAJ8672952.1"/>
    </source>
</evidence>
<evidence type="ECO:0000313" key="2">
    <source>
        <dbReference type="Proteomes" id="UP001239111"/>
    </source>
</evidence>
<keyword evidence="2" id="KW-1185">Reference proteome</keyword>
<protein>
    <submittedName>
        <fullName evidence="1">Uncharacterized protein</fullName>
    </submittedName>
</protein>
<accession>A0ACC2NPC0</accession>
<name>A0ACC2NPC0_9HYME</name>
<reference evidence="1" key="1">
    <citation type="submission" date="2023-04" db="EMBL/GenBank/DDBJ databases">
        <title>A chromosome-level genome assembly of the parasitoid wasp Eretmocerus hayati.</title>
        <authorList>
            <person name="Zhong Y."/>
            <person name="Liu S."/>
            <person name="Liu Y."/>
        </authorList>
    </citation>
    <scope>NUCLEOTIDE SEQUENCE</scope>
    <source>
        <strain evidence="1">ZJU_SS_LIU_2023</strain>
    </source>
</reference>
<proteinExistence type="predicted"/>
<organism evidence="1 2">
    <name type="scientific">Eretmocerus hayati</name>
    <dbReference type="NCBI Taxonomy" id="131215"/>
    <lineage>
        <taxon>Eukaryota</taxon>
        <taxon>Metazoa</taxon>
        <taxon>Ecdysozoa</taxon>
        <taxon>Arthropoda</taxon>
        <taxon>Hexapoda</taxon>
        <taxon>Insecta</taxon>
        <taxon>Pterygota</taxon>
        <taxon>Neoptera</taxon>
        <taxon>Endopterygota</taxon>
        <taxon>Hymenoptera</taxon>
        <taxon>Apocrita</taxon>
        <taxon>Proctotrupomorpha</taxon>
        <taxon>Chalcidoidea</taxon>
        <taxon>Aphelinidae</taxon>
        <taxon>Aphelininae</taxon>
        <taxon>Eretmocerus</taxon>
    </lineage>
</organism>
<dbReference type="EMBL" id="CM056743">
    <property type="protein sequence ID" value="KAJ8672952.1"/>
    <property type="molecule type" value="Genomic_DNA"/>
</dbReference>
<sequence>MRNRLRATPGRSSRSRTREPEATTSNPGTVNSTSDSHGEKDQLTSFKTTFDVHSYAARNIAWNLLAAKIHNFKVFLYHKDIHKGRVINLSNTVKALVYGDKISPVTFLFSSNEEVSSLKVFVHKACGNVYLRRFLLKTPEGDVYLNENTLYPFPLLSCPLLVISKDLLNCPSQLVKKLDSLLKEFHEHGLDPRTENLSSVGRSVKSSESNLKEHMYKTNYFEDSSKRRRVPPLKNRATKPNSRQRAEARVIAQRWSARFTARYGQPVEFTWRTVFGRTQEEVFQATLYLNYYSYQTTVSSQAEPQLATPPAPCQSEEIRDPRLRKRQRQVEIPSATEVRDAVAAPIPTPPSSPERIHPYCERLRPPTPPRGTKRAGLDEDKY</sequence>
<dbReference type="Proteomes" id="UP001239111">
    <property type="component" value="Chromosome 3"/>
</dbReference>